<organism evidence="1 2">
    <name type="scientific">Rotaria magnacalcarata</name>
    <dbReference type="NCBI Taxonomy" id="392030"/>
    <lineage>
        <taxon>Eukaryota</taxon>
        <taxon>Metazoa</taxon>
        <taxon>Spiralia</taxon>
        <taxon>Gnathifera</taxon>
        <taxon>Rotifera</taxon>
        <taxon>Eurotatoria</taxon>
        <taxon>Bdelloidea</taxon>
        <taxon>Philodinida</taxon>
        <taxon>Philodinidae</taxon>
        <taxon>Rotaria</taxon>
    </lineage>
</organism>
<keyword evidence="2" id="KW-1185">Reference proteome</keyword>
<proteinExistence type="predicted"/>
<protein>
    <submittedName>
        <fullName evidence="1">Uncharacterized protein</fullName>
    </submittedName>
</protein>
<comment type="caution">
    <text evidence="1">The sequence shown here is derived from an EMBL/GenBank/DDBJ whole genome shotgun (WGS) entry which is preliminary data.</text>
</comment>
<dbReference type="AlphaFoldDB" id="A0A819VIB8"/>
<sequence length="641" mass="73639">MRTAPIIIEHVSHWLEYFTLAELFFVLNEDARISLFDKFRIGKIASAVRHTFMSDQLDEHVKMLIEDLSTAFCQSRPLHKPTSLSSIMIRQNDHFLVPFRSSCPSCNRTLDVSDAVQRRIRLYCLNGSVVIGTMITFHCHQNHSNYLCNNDNSSIMIYPNFSRINNSNIYTHNSLYHGNYIYLGGDVAIERSVIDKYTAQIIHHDFSIIGIAASMNQEAFNLGYYQLAPIERRLLSNILHAYLIIQIDLSMGYASVSVPCSLEDFSQWAWEEFPRLLTCFIYLWANHRTLIGSCGEHCSKCLVVDGHQKSRRRICAFKDVKVETEEMKELLIGCCRTPVRWSRFCSLHNKETLFTANKQSKPNSQKKKINQKFIRYFSKKSHKKNGHLNVTGCRTIKERSDLYVQKCTRSLGIIALVSNCRIITSFSELYRSETIREIINLFAITIRVAGQLAPTCVYDDGCHLVKYIKNHIGADLSQTPAMLLLDSTPISVDRSHFRNHVGTFCRKTMNPDKNPLLKDVNTQAAEQTFSWLKQYAQIISNLNYQRAPLFMLVLFHLKNLSKVKRSTSCIFNIASAIPNVHGVSLCHLAHNTFQHSSTSQQNMQISINEKPTHSLNFQQIDLPQGTTDWDTKMRDIMSKRN</sequence>
<evidence type="ECO:0000313" key="2">
    <source>
        <dbReference type="Proteomes" id="UP000663866"/>
    </source>
</evidence>
<evidence type="ECO:0000313" key="1">
    <source>
        <dbReference type="EMBL" id="CAF4110020.1"/>
    </source>
</evidence>
<reference evidence="1" key="1">
    <citation type="submission" date="2021-02" db="EMBL/GenBank/DDBJ databases">
        <authorList>
            <person name="Nowell W R."/>
        </authorList>
    </citation>
    <scope>NUCLEOTIDE SEQUENCE</scope>
</reference>
<accession>A0A819VIB8</accession>
<dbReference type="Proteomes" id="UP000663866">
    <property type="component" value="Unassembled WGS sequence"/>
</dbReference>
<dbReference type="EMBL" id="CAJOBG010004424">
    <property type="protein sequence ID" value="CAF4110020.1"/>
    <property type="molecule type" value="Genomic_DNA"/>
</dbReference>
<name>A0A819VIB8_9BILA</name>
<gene>
    <name evidence="1" type="ORF">OVN521_LOCUS21373</name>
</gene>